<name>A0A6H1TXB5_9CYAN</name>
<dbReference type="EMBL" id="CP051167">
    <property type="protein sequence ID" value="QIZ70787.1"/>
    <property type="molecule type" value="Genomic_DNA"/>
</dbReference>
<dbReference type="Proteomes" id="UP000500857">
    <property type="component" value="Chromosome"/>
</dbReference>
<dbReference type="RefSeq" id="WP_168568942.1">
    <property type="nucleotide sequence ID" value="NZ_CP051167.1"/>
</dbReference>
<reference evidence="1 2" key="1">
    <citation type="submission" date="2020-04" db="EMBL/GenBank/DDBJ databases">
        <authorList>
            <person name="Basu S."/>
            <person name="Maruthanayagam V."/>
            <person name="Chakraborty S."/>
            <person name="Pramanik A."/>
            <person name="Mukherjee J."/>
            <person name="Brink B."/>
        </authorList>
    </citation>
    <scope>NUCLEOTIDE SEQUENCE [LARGE SCALE GENOMIC DNA]</scope>
    <source>
        <strain evidence="1 2">AP17</strain>
    </source>
</reference>
<keyword evidence="2" id="KW-1185">Reference proteome</keyword>
<accession>A0A6H1TXB5</accession>
<dbReference type="AlphaFoldDB" id="A0A6H1TXB5"/>
<sequence length="66" mass="7348">MSGRQAGLTALPIAQFARSQEARSHRGVRPCLTGDRAVYLRRSPPGTEIALVLQCKNRTFPNEQIR</sequence>
<dbReference type="KEGG" id="oxy:HCG48_09475"/>
<organism evidence="1 2">
    <name type="scientific">Oxynema aestuarii AP17</name>
    <dbReference type="NCBI Taxonomy" id="2064643"/>
    <lineage>
        <taxon>Bacteria</taxon>
        <taxon>Bacillati</taxon>
        <taxon>Cyanobacteriota</taxon>
        <taxon>Cyanophyceae</taxon>
        <taxon>Oscillatoriophycideae</taxon>
        <taxon>Oscillatoriales</taxon>
        <taxon>Oscillatoriaceae</taxon>
        <taxon>Oxynema</taxon>
        <taxon>Oxynema aestuarii</taxon>
    </lineage>
</organism>
<proteinExistence type="predicted"/>
<gene>
    <name evidence="1" type="ORF">HCG48_09475</name>
</gene>
<evidence type="ECO:0000313" key="2">
    <source>
        <dbReference type="Proteomes" id="UP000500857"/>
    </source>
</evidence>
<evidence type="ECO:0000313" key="1">
    <source>
        <dbReference type="EMBL" id="QIZ70787.1"/>
    </source>
</evidence>
<protein>
    <submittedName>
        <fullName evidence="1">Uncharacterized protein</fullName>
    </submittedName>
</protein>